<keyword evidence="1" id="KW-0812">Transmembrane</keyword>
<accession>A0ABW4JRB4</accession>
<dbReference type="InterPro" id="IPR007136">
    <property type="entry name" value="DUF347"/>
</dbReference>
<evidence type="ECO:0000256" key="1">
    <source>
        <dbReference type="SAM" id="Phobius"/>
    </source>
</evidence>
<organism evidence="2 3">
    <name type="scientific">Alicyclobacillus fodiniaquatilis</name>
    <dbReference type="NCBI Taxonomy" id="1661150"/>
    <lineage>
        <taxon>Bacteria</taxon>
        <taxon>Bacillati</taxon>
        <taxon>Bacillota</taxon>
        <taxon>Bacilli</taxon>
        <taxon>Bacillales</taxon>
        <taxon>Alicyclobacillaceae</taxon>
        <taxon>Alicyclobacillus</taxon>
    </lineage>
</organism>
<dbReference type="EMBL" id="JBHUCX010000099">
    <property type="protein sequence ID" value="MFD1678035.1"/>
    <property type="molecule type" value="Genomic_DNA"/>
</dbReference>
<feature type="transmembrane region" description="Helical" evidence="1">
    <location>
        <begin position="54"/>
        <end position="71"/>
    </location>
</feature>
<reference evidence="3" key="1">
    <citation type="journal article" date="2019" name="Int. J. Syst. Evol. Microbiol.">
        <title>The Global Catalogue of Microorganisms (GCM) 10K type strain sequencing project: providing services to taxonomists for standard genome sequencing and annotation.</title>
        <authorList>
            <consortium name="The Broad Institute Genomics Platform"/>
            <consortium name="The Broad Institute Genome Sequencing Center for Infectious Disease"/>
            <person name="Wu L."/>
            <person name="Ma J."/>
        </authorList>
    </citation>
    <scope>NUCLEOTIDE SEQUENCE [LARGE SCALE GENOMIC DNA]</scope>
    <source>
        <strain evidence="3">CGMCC 1.12286</strain>
    </source>
</reference>
<proteinExistence type="predicted"/>
<dbReference type="RefSeq" id="WP_377945985.1">
    <property type="nucleotide sequence ID" value="NZ_JBHUCX010000099.1"/>
</dbReference>
<feature type="transmembrane region" description="Helical" evidence="1">
    <location>
        <begin position="32"/>
        <end position="48"/>
    </location>
</feature>
<keyword evidence="1" id="KW-1133">Transmembrane helix</keyword>
<protein>
    <submittedName>
        <fullName evidence="2">Uncharacterized protein</fullName>
    </submittedName>
</protein>
<keyword evidence="3" id="KW-1185">Reference proteome</keyword>
<comment type="caution">
    <text evidence="2">The sequence shown here is derived from an EMBL/GenBank/DDBJ whole genome shotgun (WGS) entry which is preliminary data.</text>
</comment>
<evidence type="ECO:0000313" key="2">
    <source>
        <dbReference type="EMBL" id="MFD1678035.1"/>
    </source>
</evidence>
<gene>
    <name evidence="2" type="ORF">ACFSB2_25540</name>
</gene>
<name>A0ABW4JRB4_9BACL</name>
<dbReference type="Proteomes" id="UP001597079">
    <property type="component" value="Unassembled WGS sequence"/>
</dbReference>
<dbReference type="Pfam" id="PF03988">
    <property type="entry name" value="DUF347"/>
    <property type="match status" value="1"/>
</dbReference>
<feature type="transmembrane region" description="Helical" evidence="1">
    <location>
        <begin position="116"/>
        <end position="140"/>
    </location>
</feature>
<keyword evidence="1" id="KW-0472">Membrane</keyword>
<evidence type="ECO:0000313" key="3">
    <source>
        <dbReference type="Proteomes" id="UP001597079"/>
    </source>
</evidence>
<sequence>MAAGVAHTVLGIPFRVEKTLSIHSIYAKRSEMFYWATVLATFALWTALGDMTATTLHLGYFFSGVMFAIFVCDPGLCYWLFGMNAVFSFWFSYVLTRPLGASFADWAGKSPSVGGLGLGDGLVSGVLIILIVFFVSYLAITRKDVKALKNDRQENSSRLKLTRN</sequence>